<protein>
    <submittedName>
        <fullName evidence="2">Uncharacterized protein</fullName>
    </submittedName>
</protein>
<keyword evidence="3" id="KW-1185">Reference proteome</keyword>
<dbReference type="EMBL" id="JASSZA010000021">
    <property type="protein sequence ID" value="KAK2085123.1"/>
    <property type="molecule type" value="Genomic_DNA"/>
</dbReference>
<accession>A0ABQ9TK70</accession>
<gene>
    <name evidence="2" type="ORF">P7K49_036423</name>
</gene>
<comment type="caution">
    <text evidence="2">The sequence shown here is derived from an EMBL/GenBank/DDBJ whole genome shotgun (WGS) entry which is preliminary data.</text>
</comment>
<organism evidence="2 3">
    <name type="scientific">Saguinus oedipus</name>
    <name type="common">Cotton-top tamarin</name>
    <name type="synonym">Oedipomidas oedipus</name>
    <dbReference type="NCBI Taxonomy" id="9490"/>
    <lineage>
        <taxon>Eukaryota</taxon>
        <taxon>Metazoa</taxon>
        <taxon>Chordata</taxon>
        <taxon>Craniata</taxon>
        <taxon>Vertebrata</taxon>
        <taxon>Euteleostomi</taxon>
        <taxon>Mammalia</taxon>
        <taxon>Eutheria</taxon>
        <taxon>Euarchontoglires</taxon>
        <taxon>Primates</taxon>
        <taxon>Haplorrhini</taxon>
        <taxon>Platyrrhini</taxon>
        <taxon>Cebidae</taxon>
        <taxon>Callitrichinae</taxon>
        <taxon>Saguinus</taxon>
    </lineage>
</organism>
<proteinExistence type="predicted"/>
<dbReference type="Proteomes" id="UP001266305">
    <property type="component" value="Unassembled WGS sequence"/>
</dbReference>
<name>A0ABQ9TK70_SAGOE</name>
<evidence type="ECO:0000313" key="2">
    <source>
        <dbReference type="EMBL" id="KAK2085123.1"/>
    </source>
</evidence>
<feature type="compositionally biased region" description="Gly residues" evidence="1">
    <location>
        <begin position="101"/>
        <end position="112"/>
    </location>
</feature>
<evidence type="ECO:0000313" key="3">
    <source>
        <dbReference type="Proteomes" id="UP001266305"/>
    </source>
</evidence>
<evidence type="ECO:0000256" key="1">
    <source>
        <dbReference type="SAM" id="MobiDB-lite"/>
    </source>
</evidence>
<reference evidence="2 3" key="1">
    <citation type="submission" date="2023-05" db="EMBL/GenBank/DDBJ databases">
        <title>B98-5 Cell Line De Novo Hybrid Assembly: An Optical Mapping Approach.</title>
        <authorList>
            <person name="Kananen K."/>
            <person name="Auerbach J.A."/>
            <person name="Kautto E."/>
            <person name="Blachly J.S."/>
        </authorList>
    </citation>
    <scope>NUCLEOTIDE SEQUENCE [LARGE SCALE GENOMIC DNA]</scope>
    <source>
        <strain evidence="2">B95-8</strain>
        <tissue evidence="2">Cell line</tissue>
    </source>
</reference>
<sequence length="139" mass="14603">MATNFSDIVKQGYVKMKSRKLGVSNPELQRDPAEGWGHEDLVRTQKAWRVGHAAARQPLGIMHLWSWGSSPAVCLACAWAGFCLLQPLPQRAGWHPSSWASGGGDGGSGGHRWAGDSPAIVEVVTTAAGAAGKAGLCLS</sequence>
<feature type="region of interest" description="Disordered" evidence="1">
    <location>
        <begin position="96"/>
        <end position="115"/>
    </location>
</feature>